<dbReference type="AlphaFoldDB" id="A0A1J0KUS5"/>
<protein>
    <recommendedName>
        <fullName evidence="5">Putative 3-methyladenine DNA glycosylase</fullName>
        <ecNumber evidence="5">3.2.2.-</ecNumber>
    </recommendedName>
</protein>
<dbReference type="EMBL" id="CP009654">
    <property type="protein sequence ID" value="APC97431.1"/>
    <property type="molecule type" value="Genomic_DNA"/>
</dbReference>
<evidence type="ECO:0000313" key="6">
    <source>
        <dbReference type="EMBL" id="APC97431.1"/>
    </source>
</evidence>
<dbReference type="SUPFAM" id="SSF50486">
    <property type="entry name" value="FMT C-terminal domain-like"/>
    <property type="match status" value="1"/>
</dbReference>
<dbReference type="Gene3D" id="3.10.300.10">
    <property type="entry name" value="Methylpurine-DNA glycosylase (MPG)"/>
    <property type="match status" value="1"/>
</dbReference>
<gene>
    <name evidence="6" type="ORF">KX01_1469</name>
</gene>
<dbReference type="Proteomes" id="UP000182521">
    <property type="component" value="Chromosome"/>
</dbReference>
<dbReference type="EC" id="3.2.2.-" evidence="5"/>
<comment type="similarity">
    <text evidence="1 5">Belongs to the DNA glycosylase MPG family.</text>
</comment>
<accession>A0A1J0KUS5</accession>
<dbReference type="RefSeq" id="WP_071664354.1">
    <property type="nucleotide sequence ID" value="NZ_CP009654.1"/>
</dbReference>
<keyword evidence="4 5" id="KW-0234">DNA repair</keyword>
<dbReference type="GO" id="GO:0003905">
    <property type="term" value="F:alkylbase DNA N-glycosylase activity"/>
    <property type="evidence" value="ECO:0007669"/>
    <property type="project" value="InterPro"/>
</dbReference>
<keyword evidence="2 5" id="KW-0227">DNA damage</keyword>
<dbReference type="PANTHER" id="PTHR10429:SF0">
    <property type="entry name" value="DNA-3-METHYLADENINE GLYCOSYLASE"/>
    <property type="match status" value="1"/>
</dbReference>
<evidence type="ECO:0000256" key="4">
    <source>
        <dbReference type="ARBA" id="ARBA00023204"/>
    </source>
</evidence>
<dbReference type="STRING" id="1542390.KX01_1469"/>
<dbReference type="InterPro" id="IPR003180">
    <property type="entry name" value="MPG"/>
</dbReference>
<evidence type="ECO:0000256" key="5">
    <source>
        <dbReference type="HAMAP-Rule" id="MF_00527"/>
    </source>
</evidence>
<dbReference type="NCBIfam" id="NF002005">
    <property type="entry name" value="PRK00802.1-5"/>
    <property type="match status" value="1"/>
</dbReference>
<dbReference type="InterPro" id="IPR011034">
    <property type="entry name" value="Formyl_transferase-like_C_sf"/>
</dbReference>
<dbReference type="HAMAP" id="MF_00527">
    <property type="entry name" value="3MGH"/>
    <property type="match status" value="1"/>
</dbReference>
<evidence type="ECO:0000256" key="3">
    <source>
        <dbReference type="ARBA" id="ARBA00022801"/>
    </source>
</evidence>
<reference evidence="7" key="1">
    <citation type="submission" date="2014-10" db="EMBL/GenBank/DDBJ databases">
        <authorList>
            <person name="Kuske C.R."/>
            <person name="Challacombe J.F."/>
            <person name="Daligault H.E."/>
            <person name="Davenport K.W."/>
            <person name="Johnson S.L."/>
            <person name="Siddaramappa S."/>
            <person name="Petersen J.M."/>
        </authorList>
    </citation>
    <scope>NUCLEOTIDE SEQUENCE [LARGE SCALE GENOMIC DNA]</scope>
    <source>
        <strain evidence="7">CA97-1460</strain>
    </source>
</reference>
<keyword evidence="7" id="KW-1185">Reference proteome</keyword>
<dbReference type="Pfam" id="PF02245">
    <property type="entry name" value="Pur_DNA_glyco"/>
    <property type="match status" value="1"/>
</dbReference>
<dbReference type="PANTHER" id="PTHR10429">
    <property type="entry name" value="DNA-3-METHYLADENINE GLYCOSYLASE"/>
    <property type="match status" value="1"/>
</dbReference>
<evidence type="ECO:0000256" key="1">
    <source>
        <dbReference type="ARBA" id="ARBA00009232"/>
    </source>
</evidence>
<organism evidence="6 7">
    <name type="scientific">Francisella frigiditurris</name>
    <dbReference type="NCBI Taxonomy" id="1542390"/>
    <lineage>
        <taxon>Bacteria</taxon>
        <taxon>Pseudomonadati</taxon>
        <taxon>Pseudomonadota</taxon>
        <taxon>Gammaproteobacteria</taxon>
        <taxon>Thiotrichales</taxon>
        <taxon>Francisellaceae</taxon>
        <taxon>Francisella</taxon>
    </lineage>
</organism>
<dbReference type="InterPro" id="IPR036995">
    <property type="entry name" value="MPG_sf"/>
</dbReference>
<evidence type="ECO:0000256" key="2">
    <source>
        <dbReference type="ARBA" id="ARBA00022763"/>
    </source>
</evidence>
<dbReference type="OrthoDB" id="9794313at2"/>
<sequence length="215" mass="24447">MLKLDTDFFNKDAKALSIDLIGKVICRKYNNLLLQAQIIETEAYNIDDKASHSSLGYTEKRKAMFMPAGTIYMYYSRGYDSLNISAKGDGAAVLIKSAIIFPEAINNKEMINTMLELNPRVNNKVRDIGKLLSGQTLLCKALNIKVKDWDQKTFNNDLFIADSGYKPNKIISTTRLGIPEHRDPHLLNRFVDYKYADRATKNPLTNRAKNYEIIS</sequence>
<dbReference type="KEGG" id="frc:KX01_1469"/>
<evidence type="ECO:0000313" key="7">
    <source>
        <dbReference type="Proteomes" id="UP000182521"/>
    </source>
</evidence>
<proteinExistence type="inferred from homology"/>
<keyword evidence="3 5" id="KW-0378">Hydrolase</keyword>
<name>A0A1J0KUS5_9GAMM</name>
<dbReference type="GO" id="GO:0003677">
    <property type="term" value="F:DNA binding"/>
    <property type="evidence" value="ECO:0007669"/>
    <property type="project" value="InterPro"/>
</dbReference>
<dbReference type="GO" id="GO:0006284">
    <property type="term" value="P:base-excision repair"/>
    <property type="evidence" value="ECO:0007669"/>
    <property type="project" value="InterPro"/>
</dbReference>